<comment type="caution">
    <text evidence="1">The sequence shown here is derived from an EMBL/GenBank/DDBJ whole genome shotgun (WGS) entry which is preliminary data.</text>
</comment>
<sequence>MLVELPEIPTVVGLQGPSRRRKTFRWLKGLRCILVDYSKSQG</sequence>
<name>A0A396JGR8_MEDTR</name>
<organism evidence="1">
    <name type="scientific">Medicago truncatula</name>
    <name type="common">Barrel medic</name>
    <name type="synonym">Medicago tribuloides</name>
    <dbReference type="NCBI Taxonomy" id="3880"/>
    <lineage>
        <taxon>Eukaryota</taxon>
        <taxon>Viridiplantae</taxon>
        <taxon>Streptophyta</taxon>
        <taxon>Embryophyta</taxon>
        <taxon>Tracheophyta</taxon>
        <taxon>Spermatophyta</taxon>
        <taxon>Magnoliopsida</taxon>
        <taxon>eudicotyledons</taxon>
        <taxon>Gunneridae</taxon>
        <taxon>Pentapetalae</taxon>
        <taxon>rosids</taxon>
        <taxon>fabids</taxon>
        <taxon>Fabales</taxon>
        <taxon>Fabaceae</taxon>
        <taxon>Papilionoideae</taxon>
        <taxon>50 kb inversion clade</taxon>
        <taxon>NPAAA clade</taxon>
        <taxon>Hologalegina</taxon>
        <taxon>IRL clade</taxon>
        <taxon>Trifolieae</taxon>
        <taxon>Medicago</taxon>
    </lineage>
</organism>
<dbReference type="Proteomes" id="UP000265566">
    <property type="component" value="Chromosome 1"/>
</dbReference>
<evidence type="ECO:0000313" key="1">
    <source>
        <dbReference type="EMBL" id="RHN77440.1"/>
    </source>
</evidence>
<accession>A0A396JGR8</accession>
<gene>
    <name evidence="1" type="ORF">MtrunA17_Chr1g0154791</name>
</gene>
<protein>
    <submittedName>
        <fullName evidence="1">Uncharacterized protein</fullName>
    </submittedName>
</protein>
<proteinExistence type="predicted"/>
<dbReference type="AlphaFoldDB" id="A0A396JGR8"/>
<reference evidence="1" key="1">
    <citation type="journal article" date="2018" name="Nat. Plants">
        <title>Whole-genome landscape of Medicago truncatula symbiotic genes.</title>
        <authorList>
            <person name="Pecrix Y."/>
            <person name="Gamas P."/>
            <person name="Carrere S."/>
        </authorList>
    </citation>
    <scope>NUCLEOTIDE SEQUENCE</scope>
    <source>
        <tissue evidence="1">Leaves</tissue>
    </source>
</reference>
<dbReference type="EMBL" id="PSQE01000001">
    <property type="protein sequence ID" value="RHN77440.1"/>
    <property type="molecule type" value="Genomic_DNA"/>
</dbReference>
<dbReference type="Gramene" id="rna892">
    <property type="protein sequence ID" value="RHN77440.1"/>
    <property type="gene ID" value="gene892"/>
</dbReference>